<dbReference type="RefSeq" id="WP_135496488.1">
    <property type="nucleotide sequence ID" value="NZ_SRLD01000005.1"/>
</dbReference>
<evidence type="ECO:0000313" key="2">
    <source>
        <dbReference type="EMBL" id="TGE18976.1"/>
    </source>
</evidence>
<feature type="region of interest" description="Disordered" evidence="1">
    <location>
        <begin position="1"/>
        <end position="86"/>
    </location>
</feature>
<comment type="caution">
    <text evidence="2">The sequence shown here is derived from an EMBL/GenBank/DDBJ whole genome shotgun (WGS) entry which is preliminary data.</text>
</comment>
<accession>A0A4Z0PPB5</accession>
<evidence type="ECO:0000256" key="1">
    <source>
        <dbReference type="SAM" id="MobiDB-lite"/>
    </source>
</evidence>
<dbReference type="Proteomes" id="UP000297739">
    <property type="component" value="Unassembled WGS sequence"/>
</dbReference>
<protein>
    <submittedName>
        <fullName evidence="2">Uncharacterized protein</fullName>
    </submittedName>
</protein>
<reference evidence="2 3" key="1">
    <citation type="submission" date="2019-04" db="EMBL/GenBank/DDBJ databases">
        <authorList>
            <person name="Feng G."/>
            <person name="Zhang J."/>
            <person name="Zhu H."/>
        </authorList>
    </citation>
    <scope>NUCLEOTIDE SEQUENCE [LARGE SCALE GENOMIC DNA]</scope>
    <source>
        <strain evidence="2 3">JCM 17223</strain>
    </source>
</reference>
<keyword evidence="3" id="KW-1185">Reference proteome</keyword>
<feature type="compositionally biased region" description="Polar residues" evidence="1">
    <location>
        <begin position="76"/>
        <end position="86"/>
    </location>
</feature>
<dbReference type="EMBL" id="SRLD01000005">
    <property type="protein sequence ID" value="TGE18976.1"/>
    <property type="molecule type" value="Genomic_DNA"/>
</dbReference>
<proteinExistence type="predicted"/>
<sequence>MKSASSTAFGLPTASPGPKDKPGNPATPDETGAISDPEAARSEPEKMPALVEPEASADESNSVDYEGAPEELTDPGASNNADAHPL</sequence>
<name>A0A4Z0PPB5_9BACT</name>
<dbReference type="AlphaFoldDB" id="A0A4Z0PPB5"/>
<gene>
    <name evidence="2" type="ORF">E5J99_04325</name>
</gene>
<organism evidence="2 3">
    <name type="scientific">Hymenobacter elongatus</name>
    <dbReference type="NCBI Taxonomy" id="877208"/>
    <lineage>
        <taxon>Bacteria</taxon>
        <taxon>Pseudomonadati</taxon>
        <taxon>Bacteroidota</taxon>
        <taxon>Cytophagia</taxon>
        <taxon>Cytophagales</taxon>
        <taxon>Hymenobacteraceae</taxon>
        <taxon>Hymenobacter</taxon>
    </lineage>
</organism>
<evidence type="ECO:0000313" key="3">
    <source>
        <dbReference type="Proteomes" id="UP000297739"/>
    </source>
</evidence>